<feature type="compositionally biased region" description="Basic and acidic residues" evidence="7">
    <location>
        <begin position="1201"/>
        <end position="1213"/>
    </location>
</feature>
<feature type="compositionally biased region" description="Polar residues" evidence="7">
    <location>
        <begin position="1527"/>
        <end position="1543"/>
    </location>
</feature>
<dbReference type="SUPFAM" id="SSF48371">
    <property type="entry name" value="ARM repeat"/>
    <property type="match status" value="2"/>
</dbReference>
<feature type="domain" description="MI" evidence="8">
    <location>
        <begin position="1550"/>
        <end position="1674"/>
    </location>
</feature>
<comment type="similarity">
    <text evidence="1">Belongs to the eukaryotic initiation factor 4G family.</text>
</comment>
<feature type="region of interest" description="Disordered" evidence="7">
    <location>
        <begin position="1"/>
        <end position="250"/>
    </location>
</feature>
<feature type="region of interest" description="Disordered" evidence="7">
    <location>
        <begin position="666"/>
        <end position="702"/>
    </location>
</feature>
<evidence type="ECO:0000259" key="8">
    <source>
        <dbReference type="PROSITE" id="PS51366"/>
    </source>
</evidence>
<dbReference type="PANTHER" id="PTHR23253:SF9">
    <property type="entry name" value="EUKARYOTIC TRANSLATION INITIATION FACTOR 4 GAMMA 2"/>
    <property type="match status" value="1"/>
</dbReference>
<sequence length="1738" mass="188963">MSYNQSRPDRSETQYRRTGRSTGYHQQQQQQRSSTAAYGRGTGAATAPAPSTSVDSSLSSNRSFKKAGNAQGGQSRVNLPPVNHSVSKDGLHPNNHNGPNVQPRSQGASGEPLIGGTAHPTSGAIPKAPTSQSPAMNSKSNETPNTAKASGDPSKAFAFQFGTLGPDLMKIPARTSSAPPNMDEQKRAQMQQASLRTATNLPASVPKKDLPNKAADNQLMRKEGHHPSSEKADGHVLHVPPPSQTQKSPVTSIRMPSVQTPYQHAQVAHPVHFGGPTMHMQPPNVTPGSFQMPMPMALSMGNTPQIQQQVFFPGLPAHPIHHQGMMHQAQGHGFANPMGAQIHPQLGHVGVGLSPQFPQQQGGKFGGARKTTPVKITHPDTHEELRLDRRGDSHPDGEPVASKPHSNTPPRSQPVSSFAPRPANLVQTSYNTNPMIYPPVSVPLNSGPMSSNQAPRYHVIDGSQRVQFINQSAHTAPQLIRPAAPAHVSPDSSFSVKARDAQNGMSSSLPATAKITVKSASASEKLGSPKARSHGEVNISLSKKDVEAGSLSSSQHPKPGFVSGVPNSSALPEKSSVETAPVATAEIGRGVMVNESNSVEDQKRTCKVEPPQNVTKDHGQTMLDPLVSDLGSPSSCFAPEAETIAAKENSSLLATNGFRKQLIEVTPTSDSPTADLLNTNKSTEGSSHVSSEISVSSPQEKDLKCDELTVSDTHVEKSVISDEKHQTVSGVLGKAHNEVDGATDICPDSTKLAEVADNTSSELPNSTHTRSTSVPLGHSETLSRHHAVENAGDSSTSAPATLSKDKPAFEPNTRRNTSTKGKKKIKEILQKADAAGTTSDLYMAYKGPEEKKEIPSESSTVIHDVSNQKLAPAIPQAVAEAIVDNEPVKNEPEDWEDAADVSTPKLETADYRVNAKGGSLDEVRDNCSSTEKKYSRDFLLKFADLFTALPDGFDVSPDIANALILAYMGASHHEHDSYPTPGKVMDRQGSGPRLDRRPSNMVVDDRWTKNQGPLPAGYGNQGFRPGQGGNSGVLRNPRMQAPIMSRPMQPMGPMGGMGRNNADLERWQRGANFQQKGLFPSPHAPMQVMHKAERKYQVGTVADEEQAKQRQLKGILNKLTPQNFEKLFEQVKSVNIDNAVTLTGVISQIFDKALMEPTFCEMYADFCVHLSGALPDFNEDGQKITFKRLLLNKCQEEFERGEKEEEEASRVAEEGQVEQTEEEREEKRLKVRRRMLGNIRLIGELYKKKMLTEKIMHACIHKLLGYDQDPHEENIEALCKLMSTIGVMIDHPKAKSHMDAYFDKMKQLSRKQELSSRVRFMLINAMDLRKNKWQERMKVEGPKKIEEVHRDAAHERQTQANRLSRGPSMNSSARRGHMEFSPRGGGMLSPPSAQMGGFHGPPQGRGFGNQDIRFDERQSYEPRMVPMPQRSVGEEPITLGPQGGLGQGMSIRRPAVVSNILQSDATQAGGGDSRRPAGCLNGFGSQRPASPVTHGRSSPQERGTTYVHREFASLSRPSDPSSEVSSAMQGPQGPSSTVNSSRENAVPEERLRDMSLSAIKEYYSARDEKEIGLCMTDMKSPAFHPTMISLWVTDSFERKDKERDLLAKLLVNLVKSADNALTEVQLVKGFELVLTTLEDAVNDAPKAAEFLGKIFGKSVTEKVVTLKEIGRLIREGGEEPGSLMEFGLGGDVLGSVLEMIKTEAGEEALVEVRRSSGLRIEDFKPPAPNRSKILEKFT</sequence>
<dbReference type="GO" id="GO:0016281">
    <property type="term" value="C:eukaryotic translation initiation factor 4F complex"/>
    <property type="evidence" value="ECO:0007669"/>
    <property type="project" value="TreeGrafter"/>
</dbReference>
<dbReference type="InterPro" id="IPR003891">
    <property type="entry name" value="Initiation_fac_eIF4g_MI"/>
</dbReference>
<dbReference type="Pfam" id="PF02847">
    <property type="entry name" value="MA3"/>
    <property type="match status" value="1"/>
</dbReference>
<feature type="compositionally biased region" description="Polar residues" evidence="7">
    <location>
        <begin position="404"/>
        <end position="416"/>
    </location>
</feature>
<feature type="compositionally biased region" description="Polar residues" evidence="7">
    <location>
        <begin position="757"/>
        <end position="774"/>
    </location>
</feature>
<accession>E4MYC8</accession>
<dbReference type="GO" id="GO:0003729">
    <property type="term" value="F:mRNA binding"/>
    <property type="evidence" value="ECO:0007669"/>
    <property type="project" value="TreeGrafter"/>
</dbReference>
<feature type="region of interest" description="Disordered" evidence="7">
    <location>
        <begin position="596"/>
        <end position="619"/>
    </location>
</feature>
<feature type="compositionally biased region" description="Basic and acidic residues" evidence="7">
    <location>
        <begin position="993"/>
        <end position="1008"/>
    </location>
</feature>
<dbReference type="SMART" id="SM00543">
    <property type="entry name" value="MIF4G"/>
    <property type="match status" value="1"/>
</dbReference>
<organism evidence="9">
    <name type="scientific">Eutrema halophilum</name>
    <name type="common">Salt cress</name>
    <name type="synonym">Sisymbrium halophilum</name>
    <dbReference type="NCBI Taxonomy" id="98038"/>
    <lineage>
        <taxon>Eukaryota</taxon>
        <taxon>Viridiplantae</taxon>
        <taxon>Streptophyta</taxon>
        <taxon>Embryophyta</taxon>
        <taxon>Tracheophyta</taxon>
        <taxon>Spermatophyta</taxon>
        <taxon>Magnoliopsida</taxon>
        <taxon>eudicotyledons</taxon>
        <taxon>Gunneridae</taxon>
        <taxon>Pentapetalae</taxon>
        <taxon>rosids</taxon>
        <taxon>malvids</taxon>
        <taxon>Brassicales</taxon>
        <taxon>Brassicaceae</taxon>
        <taxon>Eutremeae</taxon>
        <taxon>Eutrema</taxon>
    </lineage>
</organism>
<dbReference type="GO" id="GO:0003743">
    <property type="term" value="F:translation initiation factor activity"/>
    <property type="evidence" value="ECO:0007669"/>
    <property type="project" value="UniProtKB-KW"/>
</dbReference>
<feature type="region of interest" description="Disordered" evidence="7">
    <location>
        <begin position="1427"/>
        <end position="1449"/>
    </location>
</feature>
<reference evidence="9" key="2">
    <citation type="journal article" date="2010" name="BMC Plant Biol.">
        <title>Comparative genomic analysis of 1047 completely sequenced cDNAs from an Arabidopsis-related model halophyte, Thellungiella halophila.</title>
        <authorList>
            <person name="Taji T."/>
            <person name="Komatsu K."/>
            <person name="Katori T."/>
            <person name="Kawasaki Y."/>
            <person name="Sakata Y."/>
            <person name="Tanaka S."/>
            <person name="Kobayashi M."/>
            <person name="Toyoda A."/>
            <person name="Seki M."/>
            <person name="Shinozaki K."/>
        </authorList>
    </citation>
    <scope>NUCLEOTIDE SEQUENCE</scope>
</reference>
<dbReference type="EMBL" id="AK353525">
    <property type="protein sequence ID" value="BAJ34611.1"/>
    <property type="molecule type" value="mRNA"/>
</dbReference>
<feature type="region of interest" description="Disordered" evidence="7">
    <location>
        <begin position="1464"/>
        <end position="1551"/>
    </location>
</feature>
<feature type="compositionally biased region" description="Polar residues" evidence="7">
    <location>
        <begin position="94"/>
        <end position="108"/>
    </location>
</feature>
<evidence type="ECO:0000256" key="4">
    <source>
        <dbReference type="ARBA" id="ARBA00022917"/>
    </source>
</evidence>
<reference evidence="9" key="1">
    <citation type="journal article" date="2008" name="BMC Plant Biol.">
        <title>Large-scale collection and annotation of full-length enriched cDNAs from a model halophyte, Thellungiella halophila.</title>
        <authorList>
            <person name="Taji T."/>
            <person name="Sakurai T."/>
            <person name="Mochida K."/>
            <person name="Ishiwata A."/>
            <person name="Kurotani A."/>
            <person name="Totoki Y."/>
            <person name="Toyoda A."/>
            <person name="Sakaki Y."/>
            <person name="Seki M."/>
            <person name="Ono H."/>
            <person name="Sakata Y."/>
            <person name="Tanaka S."/>
            <person name="Shinozaki K."/>
        </authorList>
    </citation>
    <scope>NUCLEOTIDE SEQUENCE</scope>
</reference>
<dbReference type="Pfam" id="PF02854">
    <property type="entry name" value="MIF4G"/>
    <property type="match status" value="1"/>
</dbReference>
<feature type="compositionally biased region" description="Low complexity" evidence="7">
    <location>
        <begin position="682"/>
        <end position="697"/>
    </location>
</feature>
<feature type="compositionally biased region" description="Polar residues" evidence="7">
    <location>
        <begin position="1358"/>
        <end position="1373"/>
    </location>
</feature>
<feature type="compositionally biased region" description="Basic and acidic residues" evidence="7">
    <location>
        <begin position="377"/>
        <end position="397"/>
    </location>
</feature>
<feature type="compositionally biased region" description="Acidic residues" evidence="7">
    <location>
        <begin position="1215"/>
        <end position="1224"/>
    </location>
</feature>
<feature type="region of interest" description="Disordered" evidence="7">
    <location>
        <begin position="1349"/>
        <end position="1410"/>
    </location>
</feature>
<feature type="region of interest" description="Disordered" evidence="7">
    <location>
        <begin position="520"/>
        <end position="539"/>
    </location>
</feature>
<name>E4MYC8_EUTHA</name>
<evidence type="ECO:0000256" key="7">
    <source>
        <dbReference type="SAM" id="MobiDB-lite"/>
    </source>
</evidence>
<dbReference type="SMART" id="SM00544">
    <property type="entry name" value="MA3"/>
    <property type="match status" value="1"/>
</dbReference>
<dbReference type="Gene3D" id="1.25.40.180">
    <property type="match status" value="2"/>
</dbReference>
<feature type="compositionally biased region" description="Polar residues" evidence="7">
    <location>
        <begin position="129"/>
        <end position="148"/>
    </location>
</feature>
<evidence type="ECO:0000256" key="1">
    <source>
        <dbReference type="ARBA" id="ARBA00005775"/>
    </source>
</evidence>
<feature type="region of interest" description="Disordered" evidence="7">
    <location>
        <begin position="755"/>
        <end position="777"/>
    </location>
</feature>
<feature type="region of interest" description="Disordered" evidence="7">
    <location>
        <begin position="1201"/>
        <end position="1226"/>
    </location>
</feature>
<keyword evidence="3" id="KW-0810">Translation regulation</keyword>
<proteinExistence type="evidence at transcript level"/>
<evidence type="ECO:0000256" key="2">
    <source>
        <dbReference type="ARBA" id="ARBA00022540"/>
    </source>
</evidence>
<evidence type="ECO:0000256" key="6">
    <source>
        <dbReference type="ARBA" id="ARBA00075135"/>
    </source>
</evidence>
<protein>
    <recommendedName>
        <fullName evidence="5">Eukaryotic translation initiation factor 4G</fullName>
    </recommendedName>
    <alternativeName>
        <fullName evidence="6">Protein synthesis initiation factor 4G</fullName>
    </alternativeName>
</protein>
<evidence type="ECO:0000256" key="5">
    <source>
        <dbReference type="ARBA" id="ARBA00067320"/>
    </source>
</evidence>
<dbReference type="FunFam" id="1.25.40.180:FF:000034">
    <property type="entry name" value="Eukaryotic translation initiation factor 4G"/>
    <property type="match status" value="1"/>
</dbReference>
<dbReference type="InterPro" id="IPR016024">
    <property type="entry name" value="ARM-type_fold"/>
</dbReference>
<feature type="compositionally biased region" description="Low complexity" evidence="7">
    <location>
        <begin position="26"/>
        <end position="57"/>
    </location>
</feature>
<feature type="region of interest" description="Disordered" evidence="7">
    <location>
        <begin position="547"/>
        <end position="582"/>
    </location>
</feature>
<feature type="region of interest" description="Disordered" evidence="7">
    <location>
        <begin position="975"/>
        <end position="1029"/>
    </location>
</feature>
<evidence type="ECO:0000313" key="9">
    <source>
        <dbReference type="EMBL" id="BAJ34611.1"/>
    </source>
</evidence>
<dbReference type="PANTHER" id="PTHR23253">
    <property type="entry name" value="EUKARYOTIC TRANSLATION INITIATION FACTOR 4 GAMMA"/>
    <property type="match status" value="1"/>
</dbReference>
<feature type="region of interest" description="Disordered" evidence="7">
    <location>
        <begin position="356"/>
        <end position="421"/>
    </location>
</feature>
<dbReference type="InterPro" id="IPR003890">
    <property type="entry name" value="MIF4G-like_typ-3"/>
</dbReference>
<dbReference type="GO" id="GO:0006417">
    <property type="term" value="P:regulation of translation"/>
    <property type="evidence" value="ECO:0007669"/>
    <property type="project" value="UniProtKB-KW"/>
</dbReference>
<evidence type="ECO:0000256" key="3">
    <source>
        <dbReference type="ARBA" id="ARBA00022845"/>
    </source>
</evidence>
<dbReference type="PROSITE" id="PS51366">
    <property type="entry name" value="MI"/>
    <property type="match status" value="1"/>
</dbReference>
<feature type="region of interest" description="Disordered" evidence="7">
    <location>
        <begin position="789"/>
        <end position="825"/>
    </location>
</feature>
<feature type="compositionally biased region" description="Polar residues" evidence="7">
    <location>
        <begin position="666"/>
        <end position="681"/>
    </location>
</feature>
<dbReference type="FunFam" id="1.25.40.180:FF:000024">
    <property type="entry name" value="Eukaryotic translation initiation factor 4G"/>
    <property type="match status" value="1"/>
</dbReference>
<keyword evidence="2" id="KW-0396">Initiation factor</keyword>
<feature type="compositionally biased region" description="Basic and acidic residues" evidence="7">
    <location>
        <begin position="219"/>
        <end position="236"/>
    </location>
</feature>
<feature type="compositionally biased region" description="Low complexity" evidence="7">
    <location>
        <begin position="1513"/>
        <end position="1526"/>
    </location>
</feature>
<feature type="compositionally biased region" description="Polar residues" evidence="7">
    <location>
        <begin position="188"/>
        <end position="202"/>
    </location>
</feature>
<feature type="compositionally biased region" description="Gly residues" evidence="7">
    <location>
        <begin position="1397"/>
        <end position="1407"/>
    </location>
</feature>
<keyword evidence="4" id="KW-0648">Protein biosynthesis</keyword>